<evidence type="ECO:0000256" key="14">
    <source>
        <dbReference type="SAM" id="Phobius"/>
    </source>
</evidence>
<proteinExistence type="inferred from homology"/>
<evidence type="ECO:0000256" key="7">
    <source>
        <dbReference type="ARBA" id="ARBA00022989"/>
    </source>
</evidence>
<keyword evidence="6 12" id="KW-0479">Metal-binding</keyword>
<evidence type="ECO:0000313" key="16">
    <source>
        <dbReference type="Proteomes" id="UP000594261"/>
    </source>
</evidence>
<dbReference type="InterPro" id="IPR001128">
    <property type="entry name" value="Cyt_P450"/>
</dbReference>
<evidence type="ECO:0008006" key="17">
    <source>
        <dbReference type="Google" id="ProtNLM"/>
    </source>
</evidence>
<dbReference type="PANTHER" id="PTHR24286:SF349">
    <property type="entry name" value="CYTOCHROME P450 716A1-RELATED"/>
    <property type="match status" value="1"/>
</dbReference>
<dbReference type="KEGG" id="qlo:115989785"/>
<evidence type="ECO:0000256" key="1">
    <source>
        <dbReference type="ARBA" id="ARBA00001971"/>
    </source>
</evidence>
<dbReference type="Proteomes" id="UP000594261">
    <property type="component" value="Chromosome 5"/>
</dbReference>
<dbReference type="GO" id="GO:0016705">
    <property type="term" value="F:oxidoreductase activity, acting on paired donors, with incorporation or reduction of molecular oxygen"/>
    <property type="evidence" value="ECO:0007669"/>
    <property type="project" value="InterPro"/>
</dbReference>
<dbReference type="GO" id="GO:0016125">
    <property type="term" value="P:sterol metabolic process"/>
    <property type="evidence" value="ECO:0007669"/>
    <property type="project" value="TreeGrafter"/>
</dbReference>
<dbReference type="FunFam" id="1.10.630.10:FF:000022">
    <property type="entry name" value="Taxadiene 5-alpha hydroxylase"/>
    <property type="match status" value="1"/>
</dbReference>
<keyword evidence="11 14" id="KW-0472">Membrane</keyword>
<comment type="cofactor">
    <cofactor evidence="1 12">
        <name>heme</name>
        <dbReference type="ChEBI" id="CHEBI:30413"/>
    </cofactor>
</comment>
<dbReference type="PRINTS" id="PR00385">
    <property type="entry name" value="P450"/>
</dbReference>
<dbReference type="RefSeq" id="XP_030969514.1">
    <property type="nucleotide sequence ID" value="XM_031113654.1"/>
</dbReference>
<dbReference type="GO" id="GO:0020037">
    <property type="term" value="F:heme binding"/>
    <property type="evidence" value="ECO:0007669"/>
    <property type="project" value="InterPro"/>
</dbReference>
<name>A0A7N2LW16_QUELO</name>
<keyword evidence="9 12" id="KW-0408">Iron</keyword>
<evidence type="ECO:0000256" key="9">
    <source>
        <dbReference type="ARBA" id="ARBA00023004"/>
    </source>
</evidence>
<reference evidence="15" key="2">
    <citation type="submission" date="2021-01" db="UniProtKB">
        <authorList>
            <consortium name="EnsemblPlants"/>
        </authorList>
    </citation>
    <scope>IDENTIFICATION</scope>
</reference>
<dbReference type="GO" id="GO:0005506">
    <property type="term" value="F:iron ion binding"/>
    <property type="evidence" value="ECO:0007669"/>
    <property type="project" value="InterPro"/>
</dbReference>
<evidence type="ECO:0000256" key="3">
    <source>
        <dbReference type="ARBA" id="ARBA00010617"/>
    </source>
</evidence>
<evidence type="ECO:0000256" key="11">
    <source>
        <dbReference type="ARBA" id="ARBA00023136"/>
    </source>
</evidence>
<evidence type="ECO:0000256" key="13">
    <source>
        <dbReference type="RuleBase" id="RU000461"/>
    </source>
</evidence>
<keyword evidence="4 12" id="KW-0349">Heme</keyword>
<dbReference type="Gene3D" id="1.10.630.10">
    <property type="entry name" value="Cytochrome P450"/>
    <property type="match status" value="1"/>
</dbReference>
<dbReference type="InterPro" id="IPR036396">
    <property type="entry name" value="Cyt_P450_sf"/>
</dbReference>
<evidence type="ECO:0000256" key="6">
    <source>
        <dbReference type="ARBA" id="ARBA00022723"/>
    </source>
</evidence>
<keyword evidence="16" id="KW-1185">Reference proteome</keyword>
<comment type="subcellular location">
    <subcellularLocation>
        <location evidence="2">Membrane</location>
        <topology evidence="2">Single-pass membrane protein</topology>
    </subcellularLocation>
</comment>
<dbReference type="PRINTS" id="PR00463">
    <property type="entry name" value="EP450I"/>
</dbReference>
<keyword evidence="7 14" id="KW-1133">Transmembrane helix</keyword>
<evidence type="ECO:0000256" key="12">
    <source>
        <dbReference type="PIRSR" id="PIRSR602401-1"/>
    </source>
</evidence>
<dbReference type="InterPro" id="IPR017972">
    <property type="entry name" value="Cyt_P450_CS"/>
</dbReference>
<dbReference type="PROSITE" id="PS00086">
    <property type="entry name" value="CYTOCHROME_P450"/>
    <property type="match status" value="1"/>
</dbReference>
<organism evidence="15 16">
    <name type="scientific">Quercus lobata</name>
    <name type="common">Valley oak</name>
    <dbReference type="NCBI Taxonomy" id="97700"/>
    <lineage>
        <taxon>Eukaryota</taxon>
        <taxon>Viridiplantae</taxon>
        <taxon>Streptophyta</taxon>
        <taxon>Embryophyta</taxon>
        <taxon>Tracheophyta</taxon>
        <taxon>Spermatophyta</taxon>
        <taxon>Magnoliopsida</taxon>
        <taxon>eudicotyledons</taxon>
        <taxon>Gunneridae</taxon>
        <taxon>Pentapetalae</taxon>
        <taxon>rosids</taxon>
        <taxon>fabids</taxon>
        <taxon>Fagales</taxon>
        <taxon>Fagaceae</taxon>
        <taxon>Quercus</taxon>
    </lineage>
</organism>
<dbReference type="EMBL" id="LRBV02000005">
    <property type="status" value="NOT_ANNOTATED_CDS"/>
    <property type="molecule type" value="Genomic_DNA"/>
</dbReference>
<sequence>MELFFLSGVILFAFIASLSVVFLLYHKSYASHPNLPRGKMGLPFIGESLEYLSTGRKGHPEKFIYDRMAKFSSEVFKTSIFGEPVVVMCNTAGNKFLYSNENKLVTAWWPSSVNKIFPSSLQTSSNEESKKMRKMLPNFMKPEALQRYIGIMDTIARRHFEAGWEGKQEVTVFPLAKNYTFWLACRLFLSIEDPKHVAKFADPFTVLASGILSIPIDLPGTPFNRAIKASNLIRKELRAIIKQRKIDLAENKASPTQDILSHMLLASDENGQFMAEMDIADKILGLLIGGHDTASAAVTFVVKYLAELPEIYNEVLKEQMEIAKSKEPGELLNWDDIQKMRYSWNVACEVMRLAPPLQGAFREAINDFVFAGFSIPKGWKLYWSANSTHRNPEYFPEPEKFDPSRFEGNGPRPYSYVPFGGGPRMCPGKEYARLEILVFMHNVVKRFNWEKLLPDEKIIVNPMPIPAKGLPVRLIPHIV</sequence>
<dbReference type="OrthoDB" id="1372046at2759"/>
<comment type="similarity">
    <text evidence="3 13">Belongs to the cytochrome P450 family.</text>
</comment>
<dbReference type="InParanoid" id="A0A7N2LW16"/>
<evidence type="ECO:0000256" key="5">
    <source>
        <dbReference type="ARBA" id="ARBA00022692"/>
    </source>
</evidence>
<gene>
    <name evidence="15" type="primary">LOC115989785</name>
</gene>
<dbReference type="EnsemblPlants" id="QL05p085702:mrna">
    <property type="protein sequence ID" value="QL05p085702:mrna"/>
    <property type="gene ID" value="QL05p085702"/>
</dbReference>
<dbReference type="GO" id="GO:0004497">
    <property type="term" value="F:monooxygenase activity"/>
    <property type="evidence" value="ECO:0007669"/>
    <property type="project" value="UniProtKB-KW"/>
</dbReference>
<dbReference type="InterPro" id="IPR002401">
    <property type="entry name" value="Cyt_P450_E_grp-I"/>
</dbReference>
<dbReference type="FunCoup" id="A0A7N2LW16">
    <property type="interactions" value="201"/>
</dbReference>
<dbReference type="Pfam" id="PF00067">
    <property type="entry name" value="p450"/>
    <property type="match status" value="1"/>
</dbReference>
<dbReference type="Gramene" id="QL05p085702:mrna">
    <property type="protein sequence ID" value="QL05p085702:mrna"/>
    <property type="gene ID" value="QL05p085702"/>
</dbReference>
<reference evidence="15 16" key="1">
    <citation type="journal article" date="2016" name="G3 (Bethesda)">
        <title>First Draft Assembly and Annotation of the Genome of a California Endemic Oak Quercus lobata Nee (Fagaceae).</title>
        <authorList>
            <person name="Sork V.L."/>
            <person name="Fitz-Gibbon S.T."/>
            <person name="Puiu D."/>
            <person name="Crepeau M."/>
            <person name="Gugger P.F."/>
            <person name="Sherman R."/>
            <person name="Stevens K."/>
            <person name="Langley C.H."/>
            <person name="Pellegrini M."/>
            <person name="Salzberg S.L."/>
        </authorList>
    </citation>
    <scope>NUCLEOTIDE SEQUENCE [LARGE SCALE GENOMIC DNA]</scope>
    <source>
        <strain evidence="15 16">cv. SW786</strain>
    </source>
</reference>
<keyword evidence="5 14" id="KW-0812">Transmembrane</keyword>
<dbReference type="AlphaFoldDB" id="A0A7N2LW16"/>
<dbReference type="CDD" id="cd11043">
    <property type="entry name" value="CYP90-like"/>
    <property type="match status" value="1"/>
</dbReference>
<evidence type="ECO:0000256" key="4">
    <source>
        <dbReference type="ARBA" id="ARBA00022617"/>
    </source>
</evidence>
<protein>
    <recommendedName>
        <fullName evidence="17">Cytochrome P450</fullName>
    </recommendedName>
</protein>
<accession>A0A7N2LW16</accession>
<evidence type="ECO:0000256" key="2">
    <source>
        <dbReference type="ARBA" id="ARBA00004167"/>
    </source>
</evidence>
<dbReference type="PANTHER" id="PTHR24286">
    <property type="entry name" value="CYTOCHROME P450 26"/>
    <property type="match status" value="1"/>
</dbReference>
<dbReference type="OMA" id="HILPWAT"/>
<keyword evidence="10 13" id="KW-0503">Monooxygenase</keyword>
<dbReference type="SUPFAM" id="SSF48264">
    <property type="entry name" value="Cytochrome P450"/>
    <property type="match status" value="1"/>
</dbReference>
<feature type="transmembrane region" description="Helical" evidence="14">
    <location>
        <begin position="6"/>
        <end position="25"/>
    </location>
</feature>
<evidence type="ECO:0000256" key="10">
    <source>
        <dbReference type="ARBA" id="ARBA00023033"/>
    </source>
</evidence>
<evidence type="ECO:0000313" key="15">
    <source>
        <dbReference type="EnsemblPlants" id="QL05p085702:mrna"/>
    </source>
</evidence>
<evidence type="ECO:0000256" key="8">
    <source>
        <dbReference type="ARBA" id="ARBA00023002"/>
    </source>
</evidence>
<feature type="binding site" description="axial binding residue" evidence="12">
    <location>
        <position position="426"/>
    </location>
    <ligand>
        <name>heme</name>
        <dbReference type="ChEBI" id="CHEBI:30413"/>
    </ligand>
    <ligandPart>
        <name>Fe</name>
        <dbReference type="ChEBI" id="CHEBI:18248"/>
    </ligandPart>
</feature>
<dbReference type="GO" id="GO:0016020">
    <property type="term" value="C:membrane"/>
    <property type="evidence" value="ECO:0007669"/>
    <property type="project" value="UniProtKB-SubCell"/>
</dbReference>
<dbReference type="GeneID" id="115989785"/>
<keyword evidence="8 13" id="KW-0560">Oxidoreductase</keyword>